<evidence type="ECO:0000313" key="2">
    <source>
        <dbReference type="Proteomes" id="UP000652761"/>
    </source>
</evidence>
<organism evidence="1 2">
    <name type="scientific">Colocasia esculenta</name>
    <name type="common">Wild taro</name>
    <name type="synonym">Arum esculentum</name>
    <dbReference type="NCBI Taxonomy" id="4460"/>
    <lineage>
        <taxon>Eukaryota</taxon>
        <taxon>Viridiplantae</taxon>
        <taxon>Streptophyta</taxon>
        <taxon>Embryophyta</taxon>
        <taxon>Tracheophyta</taxon>
        <taxon>Spermatophyta</taxon>
        <taxon>Magnoliopsida</taxon>
        <taxon>Liliopsida</taxon>
        <taxon>Araceae</taxon>
        <taxon>Aroideae</taxon>
        <taxon>Colocasieae</taxon>
        <taxon>Colocasia</taxon>
    </lineage>
</organism>
<dbReference type="AlphaFoldDB" id="A0A843VPZ2"/>
<dbReference type="EMBL" id="NMUH01002305">
    <property type="protein sequence ID" value="MQL99151.1"/>
    <property type="molecule type" value="Genomic_DNA"/>
</dbReference>
<dbReference type="Proteomes" id="UP000652761">
    <property type="component" value="Unassembled WGS sequence"/>
</dbReference>
<reference evidence="1" key="1">
    <citation type="submission" date="2017-07" db="EMBL/GenBank/DDBJ databases">
        <title>Taro Niue Genome Assembly and Annotation.</title>
        <authorList>
            <person name="Atibalentja N."/>
            <person name="Keating K."/>
            <person name="Fields C.J."/>
        </authorList>
    </citation>
    <scope>NUCLEOTIDE SEQUENCE</scope>
    <source>
        <strain evidence="1">Niue_2</strain>
        <tissue evidence="1">Leaf</tissue>
    </source>
</reference>
<protein>
    <submittedName>
        <fullName evidence="1">Uncharacterized protein</fullName>
    </submittedName>
</protein>
<comment type="caution">
    <text evidence="1">The sequence shown here is derived from an EMBL/GenBank/DDBJ whole genome shotgun (WGS) entry which is preliminary data.</text>
</comment>
<name>A0A843VPZ2_COLES</name>
<keyword evidence="2" id="KW-1185">Reference proteome</keyword>
<accession>A0A843VPZ2</accession>
<proteinExistence type="predicted"/>
<sequence length="275" mass="30906">MHQFLRSAMTSVTAEDVNSRGQLGARTSMTIRQFLRSAMTSMTAEDVNSRGHLRARTSMTFDKFLRSAMTSMTVGQFSRSAMTSMTADVNSRGQLRAWTSMTVDPLILEVGDDLYDSFMTTERLSILEVRSDLMTSDGGKNLQIMSDVVFQFVESAEATSFRNTTFTFFTRARANMPSNHVGRRLSVRREFEQPRLGTRHPLSSHVSEQTCLQITSDVIFQFVECQSDLVQEHNAHVLLEARLVDVRSCSRPPDLTCKARRVGSAGRHSDAQVSR</sequence>
<gene>
    <name evidence="1" type="ORF">Taro_031874</name>
</gene>
<evidence type="ECO:0000313" key="1">
    <source>
        <dbReference type="EMBL" id="MQL99151.1"/>
    </source>
</evidence>